<keyword evidence="6" id="KW-1185">Reference proteome</keyword>
<dbReference type="GO" id="GO:0035861">
    <property type="term" value="C:site of double-strand break"/>
    <property type="evidence" value="ECO:0007669"/>
    <property type="project" value="TreeGrafter"/>
</dbReference>
<dbReference type="Gene3D" id="2.130.10.10">
    <property type="entry name" value="YVTN repeat-like/Quinoprotein amine dehydrogenase"/>
    <property type="match status" value="2"/>
</dbReference>
<dbReference type="SUPFAM" id="SSF50978">
    <property type="entry name" value="WD40 repeat-like"/>
    <property type="match status" value="1"/>
</dbReference>
<feature type="non-terminal residue" evidence="5">
    <location>
        <position position="1"/>
    </location>
</feature>
<evidence type="ECO:0000256" key="3">
    <source>
        <dbReference type="PROSITE-ProRule" id="PRU00221"/>
    </source>
</evidence>
<feature type="non-terminal residue" evidence="5">
    <location>
        <position position="476"/>
    </location>
</feature>
<dbReference type="InterPro" id="IPR036322">
    <property type="entry name" value="WD40_repeat_dom_sf"/>
</dbReference>
<dbReference type="InterPro" id="IPR020472">
    <property type="entry name" value="WD40_PAC1"/>
</dbReference>
<feature type="compositionally biased region" description="Polar residues" evidence="4">
    <location>
        <begin position="377"/>
        <end position="390"/>
    </location>
</feature>
<keyword evidence="1 3" id="KW-0853">WD repeat</keyword>
<dbReference type="RefSeq" id="XP_025359240.1">
    <property type="nucleotide sequence ID" value="XM_025504122.1"/>
</dbReference>
<feature type="repeat" description="WD" evidence="3">
    <location>
        <begin position="9"/>
        <end position="41"/>
    </location>
</feature>
<dbReference type="InterPro" id="IPR015943">
    <property type="entry name" value="WD40/YVTN_repeat-like_dom_sf"/>
</dbReference>
<sequence>LPMASHVVLSSHTKPLSALSIDSSGARLVTGGYDYDVRLWDFGGMTSSFEPFKRLDEPFGSYWLHDVAWSPRNDAFLAASGTSQARLYDREGNHTGTCAKGDPYLRDMKQTKGHVAHVSSCSWIDDETFVTASADSTIRIWNIETCRLGQKTVINVRSKDRGGRTNVTAHAISNTNQGRRTLAAACADGAIHIWTMATSSSASSYSKPNATVLQAHKPGTETSRIVFSRDGRTLATRGGPGDDTVKLWDLRNFKEPIAQRSGLPNDYAQTDIIFSPDEATLLTGVAGRGIEVLSRKDLSTVQTIDVPASGSSKPSVVRLAWHPRINQIFATLSTGACLVYYSPQSSIRGALLALPKTSRTRARSPSDIMDVGPIITPGSSSATERGQGISQAAKRRRMDRAAASDPRAPQRPIEGVGKGGRIGTAVNPNRAQAEDVAMLREDPREALLKYAGGEKKFTAAWQTNQPKTLYEEERKE</sequence>
<keyword evidence="2" id="KW-0677">Repeat</keyword>
<dbReference type="SMART" id="SM00320">
    <property type="entry name" value="WD40"/>
    <property type="match status" value="6"/>
</dbReference>
<evidence type="ECO:0000256" key="1">
    <source>
        <dbReference type="ARBA" id="ARBA00022574"/>
    </source>
</evidence>
<reference evidence="5 6" key="1">
    <citation type="journal article" date="2018" name="Mol. Biol. Evol.">
        <title>Broad Genomic Sampling Reveals a Smut Pathogenic Ancestry of the Fungal Clade Ustilaginomycotina.</title>
        <authorList>
            <person name="Kijpornyongpan T."/>
            <person name="Mondo S.J."/>
            <person name="Barry K."/>
            <person name="Sandor L."/>
            <person name="Lee J."/>
            <person name="Lipzen A."/>
            <person name="Pangilinan J."/>
            <person name="LaButti K."/>
            <person name="Hainaut M."/>
            <person name="Henrissat B."/>
            <person name="Grigoriev I.V."/>
            <person name="Spatafora J.W."/>
            <person name="Aime M.C."/>
        </authorList>
    </citation>
    <scope>NUCLEOTIDE SEQUENCE [LARGE SCALE GENOMIC DNA]</scope>
    <source>
        <strain evidence="5 6">MCA 5214</strain>
    </source>
</reference>
<gene>
    <name evidence="5" type="ORF">BDZ90DRAFT_211797</name>
</gene>
<feature type="compositionally biased region" description="Low complexity" evidence="4">
    <location>
        <begin position="401"/>
        <end position="412"/>
    </location>
</feature>
<evidence type="ECO:0000313" key="6">
    <source>
        <dbReference type="Proteomes" id="UP000245884"/>
    </source>
</evidence>
<dbReference type="PRINTS" id="PR00320">
    <property type="entry name" value="GPROTEINBRPT"/>
</dbReference>
<organism evidence="5 6">
    <name type="scientific">Jaminaea rosea</name>
    <dbReference type="NCBI Taxonomy" id="1569628"/>
    <lineage>
        <taxon>Eukaryota</taxon>
        <taxon>Fungi</taxon>
        <taxon>Dikarya</taxon>
        <taxon>Basidiomycota</taxon>
        <taxon>Ustilaginomycotina</taxon>
        <taxon>Exobasidiomycetes</taxon>
        <taxon>Microstromatales</taxon>
        <taxon>Microstromatales incertae sedis</taxon>
        <taxon>Jaminaea</taxon>
    </lineage>
</organism>
<dbReference type="PANTHER" id="PTHR16017:SF0">
    <property type="entry name" value="WD REPEAT-CONTAINING PROTEIN 70"/>
    <property type="match status" value="1"/>
</dbReference>
<evidence type="ECO:0000313" key="5">
    <source>
        <dbReference type="EMBL" id="PWN24628.1"/>
    </source>
</evidence>
<dbReference type="PANTHER" id="PTHR16017">
    <property type="entry name" value="GASTRULATION DEFECTIVE PROTEIN 1-RELATED"/>
    <property type="match status" value="1"/>
</dbReference>
<dbReference type="GO" id="GO:0005634">
    <property type="term" value="C:nucleus"/>
    <property type="evidence" value="ECO:0007669"/>
    <property type="project" value="TreeGrafter"/>
</dbReference>
<dbReference type="Pfam" id="PF00400">
    <property type="entry name" value="WD40"/>
    <property type="match status" value="3"/>
</dbReference>
<evidence type="ECO:0000256" key="2">
    <source>
        <dbReference type="ARBA" id="ARBA00022737"/>
    </source>
</evidence>
<dbReference type="AlphaFoldDB" id="A0A316UIC9"/>
<dbReference type="Proteomes" id="UP000245884">
    <property type="component" value="Unassembled WGS sequence"/>
</dbReference>
<dbReference type="GeneID" id="37025945"/>
<dbReference type="PROSITE" id="PS50082">
    <property type="entry name" value="WD_REPEATS_2"/>
    <property type="match status" value="2"/>
</dbReference>
<dbReference type="PROSITE" id="PS50294">
    <property type="entry name" value="WD_REPEATS_REGION"/>
    <property type="match status" value="2"/>
</dbReference>
<feature type="region of interest" description="Disordered" evidence="4">
    <location>
        <begin position="363"/>
        <end position="429"/>
    </location>
</feature>
<protein>
    <submittedName>
        <fullName evidence="5">WD40 repeat-like protein</fullName>
    </submittedName>
</protein>
<dbReference type="EMBL" id="KZ819680">
    <property type="protein sequence ID" value="PWN24628.1"/>
    <property type="molecule type" value="Genomic_DNA"/>
</dbReference>
<dbReference type="InterPro" id="IPR001680">
    <property type="entry name" value="WD40_rpt"/>
</dbReference>
<dbReference type="OrthoDB" id="10264376at2759"/>
<accession>A0A316UIC9</accession>
<dbReference type="STRING" id="1569628.A0A316UIC9"/>
<proteinExistence type="predicted"/>
<feature type="repeat" description="WD" evidence="3">
    <location>
        <begin position="111"/>
        <end position="145"/>
    </location>
</feature>
<name>A0A316UIC9_9BASI</name>
<evidence type="ECO:0000256" key="4">
    <source>
        <dbReference type="SAM" id="MobiDB-lite"/>
    </source>
</evidence>
<dbReference type="InterPro" id="IPR051858">
    <property type="entry name" value="WD_repeat_GAD-1"/>
</dbReference>